<evidence type="ECO:0000313" key="4">
    <source>
        <dbReference type="Proteomes" id="UP001642360"/>
    </source>
</evidence>
<proteinExistence type="inferred from homology"/>
<sequence length="142" mass="16669">MVGPVDFDNDADYWQQDRWSGQFPVQWHIIKDVPNSQFRHILLENNENKPVTHSRDSQEVKLEQGIEMLKIFKDYDAETSILDDFNFYDEREMTFQEKKARQRVSSTKNDSVELADASIKKLSENLGEALQLEDCKEVPKTE</sequence>
<gene>
    <name evidence="3" type="ORF">ILEXP_LOCUS30794</name>
</gene>
<dbReference type="PANTHER" id="PTHR12357">
    <property type="entry name" value="YTH YT521-B HOMOLOGY DOMAIN-CONTAINING"/>
    <property type="match status" value="1"/>
</dbReference>
<evidence type="ECO:0000256" key="1">
    <source>
        <dbReference type="RuleBase" id="RU369095"/>
    </source>
</evidence>
<dbReference type="AlphaFoldDB" id="A0ABC8SYE8"/>
<dbReference type="Gene3D" id="3.10.590.10">
    <property type="entry name" value="ph1033 like domains"/>
    <property type="match status" value="1"/>
</dbReference>
<comment type="function">
    <text evidence="1">Specifically recognizes and binds N6-methyladenosine (m6A)-containing RNAs, and regulates mRNA stability. M6A is a modification present at internal sites of mRNAs and some non-coding RNAs and plays a role in mRNA stability and processing.</text>
</comment>
<dbReference type="InterPro" id="IPR007275">
    <property type="entry name" value="YTH_domain"/>
</dbReference>
<evidence type="ECO:0000313" key="3">
    <source>
        <dbReference type="EMBL" id="CAK9161963.1"/>
    </source>
</evidence>
<organism evidence="3 4">
    <name type="scientific">Ilex paraguariensis</name>
    <name type="common">yerba mate</name>
    <dbReference type="NCBI Taxonomy" id="185542"/>
    <lineage>
        <taxon>Eukaryota</taxon>
        <taxon>Viridiplantae</taxon>
        <taxon>Streptophyta</taxon>
        <taxon>Embryophyta</taxon>
        <taxon>Tracheophyta</taxon>
        <taxon>Spermatophyta</taxon>
        <taxon>Magnoliopsida</taxon>
        <taxon>eudicotyledons</taxon>
        <taxon>Gunneridae</taxon>
        <taxon>Pentapetalae</taxon>
        <taxon>asterids</taxon>
        <taxon>campanulids</taxon>
        <taxon>Aquifoliales</taxon>
        <taxon>Aquifoliaceae</taxon>
        <taxon>Ilex</taxon>
    </lineage>
</organism>
<keyword evidence="1" id="KW-0694">RNA-binding</keyword>
<protein>
    <recommendedName>
        <fullName evidence="1">YTH domain-containing family protein</fullName>
    </recommendedName>
</protein>
<name>A0ABC8SYE8_9AQUA</name>
<keyword evidence="4" id="KW-1185">Reference proteome</keyword>
<feature type="domain" description="YTH" evidence="2">
    <location>
        <begin position="1"/>
        <end position="72"/>
    </location>
</feature>
<dbReference type="CDD" id="cd21134">
    <property type="entry name" value="YTH"/>
    <property type="match status" value="1"/>
</dbReference>
<comment type="similarity">
    <text evidence="1">Belongs to the YTHDF family.</text>
</comment>
<evidence type="ECO:0000259" key="2">
    <source>
        <dbReference type="PROSITE" id="PS50882"/>
    </source>
</evidence>
<dbReference type="PANTHER" id="PTHR12357:SF77">
    <property type="entry name" value="YTH DOMAIN-CONTAINING FAMILY PROTEIN"/>
    <property type="match status" value="1"/>
</dbReference>
<dbReference type="PROSITE" id="PS50882">
    <property type="entry name" value="YTH"/>
    <property type="match status" value="1"/>
</dbReference>
<dbReference type="EMBL" id="CAUOFW020003769">
    <property type="protein sequence ID" value="CAK9161963.1"/>
    <property type="molecule type" value="Genomic_DNA"/>
</dbReference>
<reference evidence="3 4" key="1">
    <citation type="submission" date="2024-02" db="EMBL/GenBank/DDBJ databases">
        <authorList>
            <person name="Vignale AGUSTIN F."/>
            <person name="Sosa J E."/>
            <person name="Modenutti C."/>
        </authorList>
    </citation>
    <scope>NUCLEOTIDE SEQUENCE [LARGE SCALE GENOMIC DNA]</scope>
</reference>
<dbReference type="GO" id="GO:0003729">
    <property type="term" value="F:mRNA binding"/>
    <property type="evidence" value="ECO:0007669"/>
    <property type="project" value="UniProtKB-UniRule"/>
</dbReference>
<dbReference type="Proteomes" id="UP001642360">
    <property type="component" value="Unassembled WGS sequence"/>
</dbReference>
<dbReference type="InterPro" id="IPR045168">
    <property type="entry name" value="YTH_prot"/>
</dbReference>
<comment type="caution">
    <text evidence="3">The sequence shown here is derived from an EMBL/GenBank/DDBJ whole genome shotgun (WGS) entry which is preliminary data.</text>
</comment>
<dbReference type="Pfam" id="PF04146">
    <property type="entry name" value="YTH"/>
    <property type="match status" value="1"/>
</dbReference>
<dbReference type="GO" id="GO:1990247">
    <property type="term" value="F:N6-methyladenosine-containing RNA reader activity"/>
    <property type="evidence" value="ECO:0007669"/>
    <property type="project" value="UniProtKB-UniRule"/>
</dbReference>
<accession>A0ABC8SYE8</accession>